<name>A0A6G0T5Z8_APHGL</name>
<dbReference type="AlphaFoldDB" id="A0A6G0T5Z8"/>
<dbReference type="Proteomes" id="UP000475862">
    <property type="component" value="Unassembled WGS sequence"/>
</dbReference>
<accession>A0A6G0T5Z8</accession>
<proteinExistence type="predicted"/>
<dbReference type="EMBL" id="VYZN01000060">
    <property type="protein sequence ID" value="KAE9525424.1"/>
    <property type="molecule type" value="Genomic_DNA"/>
</dbReference>
<reference evidence="1 2" key="1">
    <citation type="submission" date="2019-08" db="EMBL/GenBank/DDBJ databases">
        <title>The genome of the soybean aphid Biotype 1, its phylome, world population structure and adaptation to the North American continent.</title>
        <authorList>
            <person name="Giordano R."/>
            <person name="Donthu R.K."/>
            <person name="Hernandez A.G."/>
            <person name="Wright C.L."/>
            <person name="Zimin A.V."/>
        </authorList>
    </citation>
    <scope>NUCLEOTIDE SEQUENCE [LARGE SCALE GENOMIC DNA]</scope>
    <source>
        <tissue evidence="1">Whole aphids</tissue>
    </source>
</reference>
<sequence length="223" mass="26749">MASMLFKVNATFIRKKYSLLKKKHLNTFCVILSEKKSFANIHDFDEFLSKFELQMLIKKNCAYLSINSPKKTQNILKIKSCKENANLNNWINRYRYAISYKHKTFYDYSTSKLLVNFRVFDRFPTIRTTHKEPSIKFSSFFGHPKLFYRHFKNKSHKNRKFQRSINNSKKFLNKNHIKKSIRSKTGFAKCLLFTSIMHQSYSLFHRKPPPKFEIEALFRLVMT</sequence>
<keyword evidence="2" id="KW-1185">Reference proteome</keyword>
<evidence type="ECO:0000313" key="1">
    <source>
        <dbReference type="EMBL" id="KAE9525424.1"/>
    </source>
</evidence>
<comment type="caution">
    <text evidence="1">The sequence shown here is derived from an EMBL/GenBank/DDBJ whole genome shotgun (WGS) entry which is preliminary data.</text>
</comment>
<protein>
    <submittedName>
        <fullName evidence="1">Uncharacterized protein</fullName>
    </submittedName>
</protein>
<gene>
    <name evidence="1" type="ORF">AGLY_014224</name>
</gene>
<evidence type="ECO:0000313" key="2">
    <source>
        <dbReference type="Proteomes" id="UP000475862"/>
    </source>
</evidence>
<organism evidence="1 2">
    <name type="scientific">Aphis glycines</name>
    <name type="common">Soybean aphid</name>
    <dbReference type="NCBI Taxonomy" id="307491"/>
    <lineage>
        <taxon>Eukaryota</taxon>
        <taxon>Metazoa</taxon>
        <taxon>Ecdysozoa</taxon>
        <taxon>Arthropoda</taxon>
        <taxon>Hexapoda</taxon>
        <taxon>Insecta</taxon>
        <taxon>Pterygota</taxon>
        <taxon>Neoptera</taxon>
        <taxon>Paraneoptera</taxon>
        <taxon>Hemiptera</taxon>
        <taxon>Sternorrhyncha</taxon>
        <taxon>Aphidomorpha</taxon>
        <taxon>Aphidoidea</taxon>
        <taxon>Aphididae</taxon>
        <taxon>Aphidini</taxon>
        <taxon>Aphis</taxon>
        <taxon>Aphis</taxon>
    </lineage>
</organism>